<sequence length="187" mass="21253">MPKFSRLFSVGDGISLGNNDEVGIIYGPNNPSIDGQSAPIGSLFLQSNATWRKVGPKDIDWVVLFGTEYQRTESLNISTTSSNTFQSKLTLKTTPLLGGTYKIEVSYGWFLDSVMDNFEARLLEDGVQLGELHKQEPKETVNQRMYTVRKFFRNLRGSYVYELQYRTDGNFNDPASIFEANIELWRV</sequence>
<organism evidence="1">
    <name type="scientific">marine sediment metagenome</name>
    <dbReference type="NCBI Taxonomy" id="412755"/>
    <lineage>
        <taxon>unclassified sequences</taxon>
        <taxon>metagenomes</taxon>
        <taxon>ecological metagenomes</taxon>
    </lineage>
</organism>
<protein>
    <submittedName>
        <fullName evidence="1">Uncharacterized protein</fullName>
    </submittedName>
</protein>
<comment type="caution">
    <text evidence="1">The sequence shown here is derived from an EMBL/GenBank/DDBJ whole genome shotgun (WGS) entry which is preliminary data.</text>
</comment>
<dbReference type="EMBL" id="LAZR01042025">
    <property type="protein sequence ID" value="KKL10531.1"/>
    <property type="molecule type" value="Genomic_DNA"/>
</dbReference>
<accession>A0A0F9CXY5</accession>
<gene>
    <name evidence="1" type="ORF">LCGC14_2554890</name>
</gene>
<dbReference type="AlphaFoldDB" id="A0A0F9CXY5"/>
<reference evidence="1" key="1">
    <citation type="journal article" date="2015" name="Nature">
        <title>Complex archaea that bridge the gap between prokaryotes and eukaryotes.</title>
        <authorList>
            <person name="Spang A."/>
            <person name="Saw J.H."/>
            <person name="Jorgensen S.L."/>
            <person name="Zaremba-Niedzwiedzka K."/>
            <person name="Martijn J."/>
            <person name="Lind A.E."/>
            <person name="van Eijk R."/>
            <person name="Schleper C."/>
            <person name="Guy L."/>
            <person name="Ettema T.J."/>
        </authorList>
    </citation>
    <scope>NUCLEOTIDE SEQUENCE</scope>
</reference>
<evidence type="ECO:0000313" key="1">
    <source>
        <dbReference type="EMBL" id="KKL10531.1"/>
    </source>
</evidence>
<proteinExistence type="predicted"/>
<name>A0A0F9CXY5_9ZZZZ</name>